<name>A0A8H7VFC8_9FUNG</name>
<feature type="chain" id="PRO_5034448123" evidence="1">
    <location>
        <begin position="23"/>
        <end position="171"/>
    </location>
</feature>
<evidence type="ECO:0000313" key="3">
    <source>
        <dbReference type="Proteomes" id="UP000646827"/>
    </source>
</evidence>
<evidence type="ECO:0000313" key="2">
    <source>
        <dbReference type="EMBL" id="KAG2220971.1"/>
    </source>
</evidence>
<protein>
    <submittedName>
        <fullName evidence="2">Uncharacterized protein</fullName>
    </submittedName>
</protein>
<feature type="signal peptide" evidence="1">
    <location>
        <begin position="1"/>
        <end position="22"/>
    </location>
</feature>
<dbReference type="AlphaFoldDB" id="A0A8H7VFC8"/>
<dbReference type="OrthoDB" id="2507140at2759"/>
<keyword evidence="3" id="KW-1185">Reference proteome</keyword>
<dbReference type="Proteomes" id="UP000646827">
    <property type="component" value="Unassembled WGS sequence"/>
</dbReference>
<gene>
    <name evidence="2" type="ORF">INT45_006504</name>
</gene>
<sequence>MKFTTISTFVVAMVALTQTIEAQSTCPAQTVLFVLILLEFNKLPLLPLLLSIYKKKRLPTNINHLILLDYACLCKWQTAKVSCWDTCPDDVQRGTEAALMTTYCSQPGANVTVVPSSSSVLPSSSQASISQASNTASPSNDDKSAASSLGENNIFYITSSMAAIVAGYMLQ</sequence>
<reference evidence="2 3" key="1">
    <citation type="submission" date="2020-12" db="EMBL/GenBank/DDBJ databases">
        <title>Metabolic potential, ecology and presence of endohyphal bacteria is reflected in genomic diversity of Mucoromycotina.</title>
        <authorList>
            <person name="Muszewska A."/>
            <person name="Okrasinska A."/>
            <person name="Steczkiewicz K."/>
            <person name="Drgas O."/>
            <person name="Orlowska M."/>
            <person name="Perlinska-Lenart U."/>
            <person name="Aleksandrzak-Piekarczyk T."/>
            <person name="Szatraj K."/>
            <person name="Zielenkiewicz U."/>
            <person name="Pilsyk S."/>
            <person name="Malc E."/>
            <person name="Mieczkowski P."/>
            <person name="Kruszewska J.S."/>
            <person name="Biernat P."/>
            <person name="Pawlowska J."/>
        </authorList>
    </citation>
    <scope>NUCLEOTIDE SEQUENCE [LARGE SCALE GENOMIC DNA]</scope>
    <source>
        <strain evidence="2 3">CBS 142.35</strain>
    </source>
</reference>
<comment type="caution">
    <text evidence="2">The sequence shown here is derived from an EMBL/GenBank/DDBJ whole genome shotgun (WGS) entry which is preliminary data.</text>
</comment>
<accession>A0A8H7VFC8</accession>
<organism evidence="2 3">
    <name type="scientific">Circinella minor</name>
    <dbReference type="NCBI Taxonomy" id="1195481"/>
    <lineage>
        <taxon>Eukaryota</taxon>
        <taxon>Fungi</taxon>
        <taxon>Fungi incertae sedis</taxon>
        <taxon>Mucoromycota</taxon>
        <taxon>Mucoromycotina</taxon>
        <taxon>Mucoromycetes</taxon>
        <taxon>Mucorales</taxon>
        <taxon>Lichtheimiaceae</taxon>
        <taxon>Circinella</taxon>
    </lineage>
</organism>
<evidence type="ECO:0000256" key="1">
    <source>
        <dbReference type="SAM" id="SignalP"/>
    </source>
</evidence>
<keyword evidence="1" id="KW-0732">Signal</keyword>
<dbReference type="EMBL" id="JAEPRB010000123">
    <property type="protein sequence ID" value="KAG2220971.1"/>
    <property type="molecule type" value="Genomic_DNA"/>
</dbReference>
<proteinExistence type="predicted"/>